<evidence type="ECO:0000313" key="3">
    <source>
        <dbReference type="Proteomes" id="UP001560019"/>
    </source>
</evidence>
<dbReference type="EMBL" id="JBEHHI010000002">
    <property type="protein sequence ID" value="MEX5729314.1"/>
    <property type="molecule type" value="Genomic_DNA"/>
</dbReference>
<reference evidence="2 3" key="1">
    <citation type="submission" date="2024-06" db="EMBL/GenBank/DDBJ databases">
        <title>Genome of Rhodovulum iodosum, a marine photoferrotroph.</title>
        <authorList>
            <person name="Bianchini G."/>
            <person name="Nikeleit V."/>
            <person name="Kappler A."/>
            <person name="Bryce C."/>
            <person name="Sanchez-Baracaldo P."/>
        </authorList>
    </citation>
    <scope>NUCLEOTIDE SEQUENCE [LARGE SCALE GENOMIC DNA]</scope>
    <source>
        <strain evidence="2 3">UT/N1</strain>
    </source>
</reference>
<dbReference type="Pfam" id="PF19834">
    <property type="entry name" value="DUF6314"/>
    <property type="match status" value="1"/>
</dbReference>
<feature type="domain" description="DUF6314" evidence="1">
    <location>
        <begin position="7"/>
        <end position="134"/>
    </location>
</feature>
<dbReference type="Proteomes" id="UP001560019">
    <property type="component" value="Unassembled WGS sequence"/>
</dbReference>
<evidence type="ECO:0000259" key="1">
    <source>
        <dbReference type="Pfam" id="PF19834"/>
    </source>
</evidence>
<dbReference type="RefSeq" id="WP_125405000.1">
    <property type="nucleotide sequence ID" value="NZ_JBEHHI010000002.1"/>
</dbReference>
<proteinExistence type="predicted"/>
<gene>
    <name evidence="2" type="ORF">Ga0609869_002667</name>
</gene>
<organism evidence="2 3">
    <name type="scientific">Rhodovulum iodosum</name>
    <dbReference type="NCBI Taxonomy" id="68291"/>
    <lineage>
        <taxon>Bacteria</taxon>
        <taxon>Pseudomonadati</taxon>
        <taxon>Pseudomonadota</taxon>
        <taxon>Alphaproteobacteria</taxon>
        <taxon>Rhodobacterales</taxon>
        <taxon>Paracoccaceae</taxon>
        <taxon>Rhodovulum</taxon>
    </lineage>
</organism>
<sequence length="137" mass="15106">MPELEAFAGAWTLDRVIEDARAGHAARLEGRAVFTPGAGGLILDETGMLSVPGQRPMPATRRYIWRQGAEGIEVFFADGRFFHAIAPGATPRARHDCPPDLYLGAYDFSAWPGWTLAWQVDGAAKSYRMKSRYRPAP</sequence>
<comment type="caution">
    <text evidence="2">The sequence shown here is derived from an EMBL/GenBank/DDBJ whole genome shotgun (WGS) entry which is preliminary data.</text>
</comment>
<name>A0ABV3XVF8_9RHOB</name>
<dbReference type="InterPro" id="IPR045632">
    <property type="entry name" value="DUF6314"/>
</dbReference>
<evidence type="ECO:0000313" key="2">
    <source>
        <dbReference type="EMBL" id="MEX5729314.1"/>
    </source>
</evidence>
<keyword evidence="3" id="KW-1185">Reference proteome</keyword>
<accession>A0ABV3XVF8</accession>
<protein>
    <recommendedName>
        <fullName evidence="1">DUF6314 domain-containing protein</fullName>
    </recommendedName>
</protein>